<dbReference type="Proteomes" id="UP000276254">
    <property type="component" value="Chromosome"/>
</dbReference>
<sequence>MKYLIAAAATMGTLASVAAPEAAMADVAQAISGTRLDIVARGEVTRVPDIAVISAGVVTQAKDAQTALSDNGAQMTRVLAALKRAGVADRDVSTSSIGLSAQYRYADNQPPVVTGYQANNSVSIRFRDVAKSGTILDALVAAGANQINGPNLMIDKPAPAIDEARVQAMALAHSRAELYAKAAGLTVKRIVSIGESADEQGPRPYPVMMMARDSAAPKTHIAPGEQQIGVTLSVTFELN</sequence>
<dbReference type="AlphaFoldDB" id="A0A494TAA8"/>
<evidence type="ECO:0000313" key="3">
    <source>
        <dbReference type="Proteomes" id="UP000276254"/>
    </source>
</evidence>
<dbReference type="Pfam" id="PF04402">
    <property type="entry name" value="SIMPL"/>
    <property type="match status" value="1"/>
</dbReference>
<proteinExistence type="predicted"/>
<dbReference type="PANTHER" id="PTHR34387">
    <property type="entry name" value="SLR1258 PROTEIN"/>
    <property type="match status" value="1"/>
</dbReference>
<accession>A0A494TAA8</accession>
<keyword evidence="1" id="KW-0732">Signal</keyword>
<gene>
    <name evidence="2" type="ORF">D3Y57_10335</name>
</gene>
<protein>
    <submittedName>
        <fullName evidence="2">DUF541 domain-containing protein</fullName>
    </submittedName>
</protein>
<dbReference type="KEGG" id="spha:D3Y57_10335"/>
<dbReference type="InterPro" id="IPR007497">
    <property type="entry name" value="SIMPL/DUF541"/>
</dbReference>
<feature type="signal peptide" evidence="1">
    <location>
        <begin position="1"/>
        <end position="18"/>
    </location>
</feature>
<keyword evidence="3" id="KW-1185">Reference proteome</keyword>
<evidence type="ECO:0000256" key="1">
    <source>
        <dbReference type="SAM" id="SignalP"/>
    </source>
</evidence>
<dbReference type="InterPro" id="IPR052022">
    <property type="entry name" value="26kDa_periplasmic_antigen"/>
</dbReference>
<name>A0A494TAA8_SPHPE</name>
<dbReference type="PANTHER" id="PTHR34387:SF1">
    <property type="entry name" value="PERIPLASMIC IMMUNOGENIC PROTEIN"/>
    <property type="match status" value="1"/>
</dbReference>
<evidence type="ECO:0000313" key="2">
    <source>
        <dbReference type="EMBL" id="AYJ86287.1"/>
    </source>
</evidence>
<dbReference type="Gene3D" id="3.30.110.170">
    <property type="entry name" value="Protein of unknown function (DUF541), domain 1"/>
    <property type="match status" value="1"/>
</dbReference>
<dbReference type="OrthoDB" id="9813144at2"/>
<organism evidence="2 3">
    <name type="scientific">Sphingomonas paeninsulae</name>
    <dbReference type="NCBI Taxonomy" id="2319844"/>
    <lineage>
        <taxon>Bacteria</taxon>
        <taxon>Pseudomonadati</taxon>
        <taxon>Pseudomonadota</taxon>
        <taxon>Alphaproteobacteria</taxon>
        <taxon>Sphingomonadales</taxon>
        <taxon>Sphingomonadaceae</taxon>
        <taxon>Sphingomonas</taxon>
    </lineage>
</organism>
<dbReference type="GO" id="GO:0006974">
    <property type="term" value="P:DNA damage response"/>
    <property type="evidence" value="ECO:0007669"/>
    <property type="project" value="TreeGrafter"/>
</dbReference>
<reference evidence="2 3" key="1">
    <citation type="submission" date="2018-09" db="EMBL/GenBank/DDBJ databases">
        <title>Sphingomonas peninsula sp. nov., isolated from fildes peninsula, Antarctic soil.</title>
        <authorList>
            <person name="Yingchao G."/>
        </authorList>
    </citation>
    <scope>NUCLEOTIDE SEQUENCE [LARGE SCALE GENOMIC DNA]</scope>
    <source>
        <strain evidence="2 3">YZ-8</strain>
    </source>
</reference>
<dbReference type="EMBL" id="CP032829">
    <property type="protein sequence ID" value="AYJ86287.1"/>
    <property type="molecule type" value="Genomic_DNA"/>
</dbReference>
<feature type="chain" id="PRO_5019830317" evidence="1">
    <location>
        <begin position="19"/>
        <end position="239"/>
    </location>
</feature>
<dbReference type="Gene3D" id="3.30.70.2970">
    <property type="entry name" value="Protein of unknown function (DUF541), domain 2"/>
    <property type="match status" value="1"/>
</dbReference>
<dbReference type="RefSeq" id="WP_121152911.1">
    <property type="nucleotide sequence ID" value="NZ_CP032829.1"/>
</dbReference>